<evidence type="ECO:0000313" key="3">
    <source>
        <dbReference type="Proteomes" id="UP000712600"/>
    </source>
</evidence>
<evidence type="ECO:0000313" key="2">
    <source>
        <dbReference type="EMBL" id="KAF3584734.1"/>
    </source>
</evidence>
<sequence>MMTEDDRARGPGGPVGRRWFSEIPRQLGLGRLSPIGELGKILAPYQCKGLSLAGNVDARFEFPNDDDLSTFLWERSSKLEEMAGRKRSSRLEERQKGLRVRDIKREDLANKPEEN</sequence>
<protein>
    <submittedName>
        <fullName evidence="2">Uncharacterized protein</fullName>
    </submittedName>
</protein>
<accession>A0A8S9RYL3</accession>
<comment type="caution">
    <text evidence="2">The sequence shown here is derived from an EMBL/GenBank/DDBJ whole genome shotgun (WGS) entry which is preliminary data.</text>
</comment>
<organism evidence="2 3">
    <name type="scientific">Brassica cretica</name>
    <name type="common">Mustard</name>
    <dbReference type="NCBI Taxonomy" id="69181"/>
    <lineage>
        <taxon>Eukaryota</taxon>
        <taxon>Viridiplantae</taxon>
        <taxon>Streptophyta</taxon>
        <taxon>Embryophyta</taxon>
        <taxon>Tracheophyta</taxon>
        <taxon>Spermatophyta</taxon>
        <taxon>Magnoliopsida</taxon>
        <taxon>eudicotyledons</taxon>
        <taxon>Gunneridae</taxon>
        <taxon>Pentapetalae</taxon>
        <taxon>rosids</taxon>
        <taxon>malvids</taxon>
        <taxon>Brassicales</taxon>
        <taxon>Brassicaceae</taxon>
        <taxon>Brassiceae</taxon>
        <taxon>Brassica</taxon>
    </lineage>
</organism>
<dbReference type="AlphaFoldDB" id="A0A8S9RYL3"/>
<proteinExistence type="predicted"/>
<feature type="region of interest" description="Disordered" evidence="1">
    <location>
        <begin position="83"/>
        <end position="115"/>
    </location>
</feature>
<name>A0A8S9RYL3_BRACR</name>
<evidence type="ECO:0000256" key="1">
    <source>
        <dbReference type="SAM" id="MobiDB-lite"/>
    </source>
</evidence>
<reference evidence="2" key="1">
    <citation type="submission" date="2019-12" db="EMBL/GenBank/DDBJ databases">
        <title>Genome sequencing and annotation of Brassica cretica.</title>
        <authorList>
            <person name="Studholme D.J."/>
            <person name="Sarris P."/>
        </authorList>
    </citation>
    <scope>NUCLEOTIDE SEQUENCE</scope>
    <source>
        <strain evidence="2">PFS-109/04</strain>
        <tissue evidence="2">Leaf</tissue>
    </source>
</reference>
<gene>
    <name evidence="2" type="ORF">F2Q69_00031296</name>
</gene>
<dbReference type="Proteomes" id="UP000712600">
    <property type="component" value="Unassembled WGS sequence"/>
</dbReference>
<dbReference type="EMBL" id="QGKX02000088">
    <property type="protein sequence ID" value="KAF3584734.1"/>
    <property type="molecule type" value="Genomic_DNA"/>
</dbReference>